<dbReference type="InterPro" id="IPR000182">
    <property type="entry name" value="GNAT_dom"/>
</dbReference>
<evidence type="ECO:0000313" key="3">
    <source>
        <dbReference type="Proteomes" id="UP000195321"/>
    </source>
</evidence>
<protein>
    <submittedName>
        <fullName evidence="2">GNAT family N-acetyltransferase</fullName>
    </submittedName>
</protein>
<evidence type="ECO:0000259" key="1">
    <source>
        <dbReference type="PROSITE" id="PS51186"/>
    </source>
</evidence>
<comment type="caution">
    <text evidence="2">The sequence shown here is derived from an EMBL/GenBank/DDBJ whole genome shotgun (WGS) entry which is preliminary data.</text>
</comment>
<dbReference type="Proteomes" id="UP000195321">
    <property type="component" value="Unassembled WGS sequence"/>
</dbReference>
<gene>
    <name evidence="2" type="ORF">BW425_22035</name>
</gene>
<dbReference type="GO" id="GO:0016747">
    <property type="term" value="F:acyltransferase activity, transferring groups other than amino-acyl groups"/>
    <property type="evidence" value="ECO:0007669"/>
    <property type="project" value="InterPro"/>
</dbReference>
<proteinExistence type="predicted"/>
<dbReference type="InterPro" id="IPR016181">
    <property type="entry name" value="Acyl_CoA_acyltransferase"/>
</dbReference>
<dbReference type="AlphaFoldDB" id="A0A1Y3MI12"/>
<feature type="domain" description="N-acetyltransferase" evidence="1">
    <location>
        <begin position="12"/>
        <end position="185"/>
    </location>
</feature>
<dbReference type="Pfam" id="PF13302">
    <property type="entry name" value="Acetyltransf_3"/>
    <property type="match status" value="1"/>
</dbReference>
<dbReference type="InterPro" id="IPR051531">
    <property type="entry name" value="N-acetyltransferase"/>
</dbReference>
<dbReference type="RefSeq" id="WP_077294060.1">
    <property type="nucleotide sequence ID" value="NZ_CP189809.1"/>
</dbReference>
<dbReference type="EMBL" id="MWPX01000035">
    <property type="protein sequence ID" value="OUM46793.1"/>
    <property type="molecule type" value="Genomic_DNA"/>
</dbReference>
<reference evidence="2 3" key="1">
    <citation type="submission" date="2017-02" db="EMBL/GenBank/DDBJ databases">
        <title>Bacillus pseudomycoides isolate FSL K6-0042.</title>
        <authorList>
            <person name="Kovac J."/>
        </authorList>
    </citation>
    <scope>NUCLEOTIDE SEQUENCE [LARGE SCALE GENOMIC DNA]</scope>
    <source>
        <strain evidence="2 3">FSL K6-0042</strain>
    </source>
</reference>
<keyword evidence="2" id="KW-0808">Transferase</keyword>
<sequence>MFVNSQIETERLHIRPYRIDDASALYELQKQPEVNFYIPEPIYSLKEIEDIIHWSIEMNKKNSKNHIAKFNLSIIEKSSQKLIGYCGLGPSDFEPTSTELYYALSRDIWGKGYATEATSALLQYGFSVIGLEMIIASVFPENQKSIHVLEKLGFQFKETVQNLEETLKEYEGMLYFHITKELFLQKAVLK</sequence>
<accession>A0A1Y3MI12</accession>
<dbReference type="PROSITE" id="PS51186">
    <property type="entry name" value="GNAT"/>
    <property type="match status" value="1"/>
</dbReference>
<organism evidence="2 3">
    <name type="scientific">Bacillus pseudomycoides</name>
    <dbReference type="NCBI Taxonomy" id="64104"/>
    <lineage>
        <taxon>Bacteria</taxon>
        <taxon>Bacillati</taxon>
        <taxon>Bacillota</taxon>
        <taxon>Bacilli</taxon>
        <taxon>Bacillales</taxon>
        <taxon>Bacillaceae</taxon>
        <taxon>Bacillus</taxon>
        <taxon>Bacillus cereus group</taxon>
    </lineage>
</organism>
<dbReference type="SUPFAM" id="SSF55729">
    <property type="entry name" value="Acyl-CoA N-acyltransferases (Nat)"/>
    <property type="match status" value="1"/>
</dbReference>
<dbReference type="PANTHER" id="PTHR43792">
    <property type="entry name" value="GNAT FAMILY, PUTATIVE (AFU_ORTHOLOGUE AFUA_3G00765)-RELATED-RELATED"/>
    <property type="match status" value="1"/>
</dbReference>
<evidence type="ECO:0000313" key="2">
    <source>
        <dbReference type="EMBL" id="OUM46793.1"/>
    </source>
</evidence>
<name>A0A1Y3MI12_9BACI</name>
<dbReference type="Gene3D" id="3.40.630.30">
    <property type="match status" value="1"/>
</dbReference>